<dbReference type="SUPFAM" id="SSF57701">
    <property type="entry name" value="Zn2/Cys6 DNA-binding domain"/>
    <property type="match status" value="1"/>
</dbReference>
<organism evidence="3 4">
    <name type="scientific">Melanopsichium pennsylvanicum</name>
    <dbReference type="NCBI Taxonomy" id="63383"/>
    <lineage>
        <taxon>Eukaryota</taxon>
        <taxon>Fungi</taxon>
        <taxon>Dikarya</taxon>
        <taxon>Basidiomycota</taxon>
        <taxon>Ustilaginomycotina</taxon>
        <taxon>Ustilaginomycetes</taxon>
        <taxon>Ustilaginales</taxon>
        <taxon>Ustilaginaceae</taxon>
        <taxon>Melanopsichium</taxon>
    </lineage>
</organism>
<dbReference type="SMART" id="SM00066">
    <property type="entry name" value="GAL4"/>
    <property type="match status" value="1"/>
</dbReference>
<comment type="caution">
    <text evidence="3">The sequence shown here is derived from an EMBL/GenBank/DDBJ whole genome shotgun (WGS) entry which is preliminary data.</text>
</comment>
<dbReference type="InterPro" id="IPR001138">
    <property type="entry name" value="Zn2Cys6_DnaBD"/>
</dbReference>
<dbReference type="Pfam" id="PF00172">
    <property type="entry name" value="Zn_clus"/>
    <property type="match status" value="1"/>
</dbReference>
<evidence type="ECO:0000313" key="4">
    <source>
        <dbReference type="Proteomes" id="UP001294444"/>
    </source>
</evidence>
<dbReference type="PROSITE" id="PS50048">
    <property type="entry name" value="ZN2_CY6_FUNGAL_2"/>
    <property type="match status" value="1"/>
</dbReference>
<dbReference type="GO" id="GO:0000981">
    <property type="term" value="F:DNA-binding transcription factor activity, RNA polymerase II-specific"/>
    <property type="evidence" value="ECO:0007669"/>
    <property type="project" value="InterPro"/>
</dbReference>
<reference evidence="3" key="1">
    <citation type="submission" date="2023-10" db="EMBL/GenBank/DDBJ databases">
        <authorList>
            <person name="Guldener U."/>
        </authorList>
    </citation>
    <scope>NUCLEOTIDE SEQUENCE</scope>
    <source>
        <strain evidence="3">Mp4</strain>
    </source>
</reference>
<feature type="region of interest" description="Disordered" evidence="1">
    <location>
        <begin position="1"/>
        <end position="58"/>
    </location>
</feature>
<dbReference type="Gene3D" id="4.10.240.10">
    <property type="entry name" value="Zn(2)-C6 fungal-type DNA-binding domain"/>
    <property type="match status" value="1"/>
</dbReference>
<feature type="compositionally biased region" description="Low complexity" evidence="1">
    <location>
        <begin position="18"/>
        <end position="31"/>
    </location>
</feature>
<gene>
    <name evidence="3" type="ORF">MEPE_05731</name>
</gene>
<protein>
    <recommendedName>
        <fullName evidence="2">Zn(2)-C6 fungal-type domain-containing protein</fullName>
    </recommendedName>
</protein>
<feature type="region of interest" description="Disordered" evidence="1">
    <location>
        <begin position="104"/>
        <end position="127"/>
    </location>
</feature>
<sequence>MQPFGLYHWPSPQTEAISAGPAGAGPSSPSSRSKFKGRLAKRAGPSSSNAKPKLPRATRACDVCRTNHRKCPGPAPGSDSCERCIRQHKNCTWYLFHSRGSLVSSGTGTGRSNAKQKGGSLVPSKSVSQSKAPIPLLSFSKASRSESISLSPSPSSSTMISTSSESAKPSTPTVPINLPSDPTMKYLAVLAAPNFATGPQQQQPFGLQQSYLDDLKRLANLHDLMLYVMPLREWENGQSEKANGRDLPLDCITPNYVDPQPTQQEGAAVVQAVLETYSCPFAAVVEADCAEHNSKMAEINVQDIACMNNSSDEDRHTLAIDADNIHGSFTSSSPRGAKGKGNVDIKDTVFGTNPDFSIESFPEQYHECQSPYRHLTGRGRFNPFLYSPCRFVPTSLPQQPPAPPSPSQSCLSDSLIEGKVVPKDSRDNVLATTWDEGKPDVSQDALQHEALDKCMRTIAGRSDGCEFGRGSHLSV</sequence>
<feature type="compositionally biased region" description="Polar residues" evidence="1">
    <location>
        <begin position="104"/>
        <end position="115"/>
    </location>
</feature>
<dbReference type="EMBL" id="OAPG01000017">
    <property type="protein sequence ID" value="SNX87021.1"/>
    <property type="molecule type" value="Genomic_DNA"/>
</dbReference>
<evidence type="ECO:0000256" key="1">
    <source>
        <dbReference type="SAM" id="MobiDB-lite"/>
    </source>
</evidence>
<keyword evidence="4" id="KW-1185">Reference proteome</keyword>
<dbReference type="InterPro" id="IPR036864">
    <property type="entry name" value="Zn2-C6_fun-type_DNA-bd_sf"/>
</dbReference>
<proteinExistence type="predicted"/>
<name>A0AAJ4XSE3_9BASI</name>
<accession>A0AAJ4XSE3</accession>
<feature type="domain" description="Zn(2)-C6 fungal-type" evidence="2">
    <location>
        <begin position="60"/>
        <end position="93"/>
    </location>
</feature>
<dbReference type="GO" id="GO:0008270">
    <property type="term" value="F:zinc ion binding"/>
    <property type="evidence" value="ECO:0007669"/>
    <property type="project" value="InterPro"/>
</dbReference>
<evidence type="ECO:0000259" key="2">
    <source>
        <dbReference type="PROSITE" id="PS50048"/>
    </source>
</evidence>
<evidence type="ECO:0000313" key="3">
    <source>
        <dbReference type="EMBL" id="SNX87021.1"/>
    </source>
</evidence>
<dbReference type="Proteomes" id="UP001294444">
    <property type="component" value="Unassembled WGS sequence"/>
</dbReference>
<feature type="region of interest" description="Disordered" evidence="1">
    <location>
        <begin position="145"/>
        <end position="175"/>
    </location>
</feature>
<feature type="compositionally biased region" description="Low complexity" evidence="1">
    <location>
        <begin position="145"/>
        <end position="166"/>
    </location>
</feature>
<dbReference type="AlphaFoldDB" id="A0AAJ4XSE3"/>
<dbReference type="PROSITE" id="PS00463">
    <property type="entry name" value="ZN2_CY6_FUNGAL_1"/>
    <property type="match status" value="1"/>
</dbReference>
<dbReference type="CDD" id="cd00067">
    <property type="entry name" value="GAL4"/>
    <property type="match status" value="1"/>
</dbReference>